<dbReference type="EC" id="2.7.7.101" evidence="12"/>
<dbReference type="FunFam" id="3.90.580.10:FF:000001">
    <property type="entry name" value="DNA primase"/>
    <property type="match status" value="1"/>
</dbReference>
<evidence type="ECO:0000313" key="17">
    <source>
        <dbReference type="Proteomes" id="UP000824091"/>
    </source>
</evidence>
<comment type="cofactor">
    <cofactor evidence="13 14">
        <name>Zn(2+)</name>
        <dbReference type="ChEBI" id="CHEBI:29105"/>
    </cofactor>
    <text evidence="13 14">Binds 1 zinc ion per monomer.</text>
</comment>
<keyword evidence="5 12" id="KW-0235">DNA replication</keyword>
<comment type="catalytic activity">
    <reaction evidence="12">
        <text>ssDNA + n NTP = ssDNA/pppN(pN)n-1 hybrid + (n-1) diphosphate.</text>
        <dbReference type="EC" id="2.7.7.101"/>
    </reaction>
</comment>
<name>A0A9D1I3R1_9FIRM</name>
<dbReference type="GO" id="GO:0008270">
    <property type="term" value="F:zinc ion binding"/>
    <property type="evidence" value="ECO:0007669"/>
    <property type="project" value="UniProtKB-KW"/>
</dbReference>
<evidence type="ECO:0000256" key="12">
    <source>
        <dbReference type="HAMAP-Rule" id="MF_00974"/>
    </source>
</evidence>
<dbReference type="GO" id="GO:0000428">
    <property type="term" value="C:DNA-directed RNA polymerase complex"/>
    <property type="evidence" value="ECO:0007669"/>
    <property type="project" value="UniProtKB-KW"/>
</dbReference>
<keyword evidence="7 14" id="KW-0863">Zinc-finger</keyword>
<keyword evidence="10 12" id="KW-0238">DNA-binding</keyword>
<evidence type="ECO:0000256" key="9">
    <source>
        <dbReference type="ARBA" id="ARBA00022842"/>
    </source>
</evidence>
<dbReference type="FunFam" id="3.90.980.10:FF:000001">
    <property type="entry name" value="DNA primase"/>
    <property type="match status" value="1"/>
</dbReference>
<dbReference type="Gene3D" id="3.40.1360.10">
    <property type="match status" value="1"/>
</dbReference>
<gene>
    <name evidence="12" type="primary">dnaG</name>
    <name evidence="16" type="ORF">IAD16_04325</name>
</gene>
<evidence type="ECO:0000259" key="15">
    <source>
        <dbReference type="PROSITE" id="PS50880"/>
    </source>
</evidence>
<dbReference type="InterPro" id="IPR037068">
    <property type="entry name" value="DNA_primase_core_N_sf"/>
</dbReference>
<evidence type="ECO:0000256" key="6">
    <source>
        <dbReference type="ARBA" id="ARBA00022723"/>
    </source>
</evidence>
<dbReference type="PIRSF" id="PIRSF002811">
    <property type="entry name" value="DnaG"/>
    <property type="match status" value="1"/>
</dbReference>
<dbReference type="Gene3D" id="3.90.580.10">
    <property type="entry name" value="Zinc finger, CHC2-type domain"/>
    <property type="match status" value="1"/>
</dbReference>
<dbReference type="Pfam" id="PF10410">
    <property type="entry name" value="DnaB_bind"/>
    <property type="match status" value="1"/>
</dbReference>
<comment type="caution">
    <text evidence="12">Lacks conserved residue(s) required for the propagation of feature annotation.</text>
</comment>
<keyword evidence="8 13" id="KW-0862">Zinc</keyword>
<dbReference type="PANTHER" id="PTHR30313">
    <property type="entry name" value="DNA PRIMASE"/>
    <property type="match status" value="1"/>
</dbReference>
<dbReference type="Gene3D" id="3.90.980.10">
    <property type="entry name" value="DNA primase, catalytic core, N-terminal domain"/>
    <property type="match status" value="1"/>
</dbReference>
<dbReference type="InterPro" id="IPR036977">
    <property type="entry name" value="DNA_primase_Znf_CHC2"/>
</dbReference>
<comment type="caution">
    <text evidence="16">The sequence shown here is derived from an EMBL/GenBank/DDBJ whole genome shotgun (WGS) entry which is preliminary data.</text>
</comment>
<evidence type="ECO:0000256" key="4">
    <source>
        <dbReference type="ARBA" id="ARBA00022695"/>
    </source>
</evidence>
<protein>
    <recommendedName>
        <fullName evidence="12 13">DNA primase</fullName>
        <ecNumber evidence="12">2.7.7.101</ecNumber>
    </recommendedName>
</protein>
<sequence length="585" mass="66406">MSFSFSKEAIEDLKSRIDIVDVIGRQVQLKRAGANYKGLCPFHNEKTPSFIVSPQKQIFTCFGGCGASGDVVSFVMRYYNLEFNEAVEKLAKEYGIDIVKSQRRNDDREKYYEINREAARFFYRNMTEGPNRGYSYMRRRGIEDRTIKKFGLGYAPDSWDSLYGYFKEKGTDEKLLLELGLLSQKDGRYFDKFRDRVIFPIINTAGKVIGFGGRALDDKAMPKYLNSPENRVFQKKNNLYALNSTKQDIGKAGTAIIVEGYMDAISLYQNGVRNVAASLGTALTDNQAKLINRYTKNVVLSYDADAAGQKAALRGIEVLRNEGCKVKVLHVTDGKDPDEYIKKNGRDAFDKLVEKAIPYTDYKIEAAKRDIDLGTEEGKIDFIRRITPILSDLTPVEADIYIKKAARDTGISEKAIKMEIPVNNKREQSSGAVRQEKQGTNGISVSNIEASVLKCLFIDPQLSEALLPYMDMFESELSRRAVNIAFEEYGLKGDFDKRTIMDRLDPDESMALQESIDKVQIKGNEKEVLTRCIHRWEYGRLEKEEKKIIDMLTLADADKNEPAARDLAEKLMRIRAEMEIHGGKI</sequence>
<dbReference type="PROSITE" id="PS50880">
    <property type="entry name" value="TOPRIM"/>
    <property type="match status" value="1"/>
</dbReference>
<comment type="function">
    <text evidence="12 13">RNA polymerase that catalyzes the synthesis of short RNA molecules used as primers for DNA polymerase during DNA replication.</text>
</comment>
<dbReference type="Pfam" id="PF08275">
    <property type="entry name" value="DNAG_N"/>
    <property type="match status" value="1"/>
</dbReference>
<dbReference type="EMBL" id="DVMO01000062">
    <property type="protein sequence ID" value="HIU27581.1"/>
    <property type="molecule type" value="Genomic_DNA"/>
</dbReference>
<feature type="zinc finger region" description="CHC2-type" evidence="14">
    <location>
        <begin position="40"/>
        <end position="65"/>
    </location>
</feature>
<dbReference type="PANTHER" id="PTHR30313:SF2">
    <property type="entry name" value="DNA PRIMASE"/>
    <property type="match status" value="1"/>
</dbReference>
<feature type="domain" description="Toprim" evidence="15">
    <location>
        <begin position="253"/>
        <end position="334"/>
    </location>
</feature>
<evidence type="ECO:0000256" key="7">
    <source>
        <dbReference type="ARBA" id="ARBA00022771"/>
    </source>
</evidence>
<evidence type="ECO:0000256" key="3">
    <source>
        <dbReference type="ARBA" id="ARBA00022679"/>
    </source>
</evidence>
<dbReference type="GO" id="GO:0003677">
    <property type="term" value="F:DNA binding"/>
    <property type="evidence" value="ECO:0007669"/>
    <property type="project" value="UniProtKB-KW"/>
</dbReference>
<organism evidence="16 17">
    <name type="scientific">Candidatus Fimisoma avicola</name>
    <dbReference type="NCBI Taxonomy" id="2840826"/>
    <lineage>
        <taxon>Bacteria</taxon>
        <taxon>Bacillati</taxon>
        <taxon>Bacillota</taxon>
        <taxon>Clostridia</taxon>
        <taxon>Eubacteriales</taxon>
        <taxon>Candidatus Fimisoma</taxon>
    </lineage>
</organism>
<dbReference type="InterPro" id="IPR002694">
    <property type="entry name" value="Znf_CHC2"/>
</dbReference>
<accession>A0A9D1I3R1</accession>
<evidence type="ECO:0000256" key="5">
    <source>
        <dbReference type="ARBA" id="ARBA00022705"/>
    </source>
</evidence>
<dbReference type="InterPro" id="IPR006295">
    <property type="entry name" value="DNA_primase_DnaG"/>
</dbReference>
<keyword evidence="2 12" id="KW-0639">Primosome</keyword>
<dbReference type="InterPro" id="IPR013264">
    <property type="entry name" value="DNAG_N"/>
</dbReference>
<evidence type="ECO:0000256" key="14">
    <source>
        <dbReference type="PIRSR" id="PIRSR002811-1"/>
    </source>
</evidence>
<dbReference type="HAMAP" id="MF_00974">
    <property type="entry name" value="DNA_primase_DnaG"/>
    <property type="match status" value="1"/>
</dbReference>
<dbReference type="SMART" id="SM00493">
    <property type="entry name" value="TOPRIM"/>
    <property type="match status" value="1"/>
</dbReference>
<dbReference type="InterPro" id="IPR019475">
    <property type="entry name" value="DNA_primase_DnaB-bd"/>
</dbReference>
<dbReference type="SMART" id="SM00400">
    <property type="entry name" value="ZnF_CHCC"/>
    <property type="match status" value="1"/>
</dbReference>
<evidence type="ECO:0000256" key="1">
    <source>
        <dbReference type="ARBA" id="ARBA00022478"/>
    </source>
</evidence>
<dbReference type="FunFam" id="3.40.1360.10:FF:000002">
    <property type="entry name" value="DNA primase"/>
    <property type="match status" value="1"/>
</dbReference>
<dbReference type="Pfam" id="PF01807">
    <property type="entry name" value="Zn_ribbon_DnaG"/>
    <property type="match status" value="1"/>
</dbReference>
<dbReference type="SUPFAM" id="SSF56731">
    <property type="entry name" value="DNA primase core"/>
    <property type="match status" value="1"/>
</dbReference>
<keyword evidence="1 12" id="KW-0240">DNA-directed RNA polymerase</keyword>
<proteinExistence type="inferred from homology"/>
<dbReference type="GO" id="GO:0006269">
    <property type="term" value="P:DNA replication, synthesis of primer"/>
    <property type="evidence" value="ECO:0007669"/>
    <property type="project" value="UniProtKB-UniRule"/>
</dbReference>
<dbReference type="Pfam" id="PF13155">
    <property type="entry name" value="Toprim_2"/>
    <property type="match status" value="1"/>
</dbReference>
<dbReference type="GO" id="GO:0005737">
    <property type="term" value="C:cytoplasm"/>
    <property type="evidence" value="ECO:0007669"/>
    <property type="project" value="TreeGrafter"/>
</dbReference>
<keyword evidence="6 13" id="KW-0479">Metal-binding</keyword>
<evidence type="ECO:0000256" key="11">
    <source>
        <dbReference type="ARBA" id="ARBA00023163"/>
    </source>
</evidence>
<comment type="subunit">
    <text evidence="12">Monomer. Interacts with DnaB.</text>
</comment>
<evidence type="ECO:0000256" key="2">
    <source>
        <dbReference type="ARBA" id="ARBA00022515"/>
    </source>
</evidence>
<dbReference type="SUPFAM" id="SSF57783">
    <property type="entry name" value="Zinc beta-ribbon"/>
    <property type="match status" value="1"/>
</dbReference>
<evidence type="ECO:0000256" key="13">
    <source>
        <dbReference type="PIRNR" id="PIRNR002811"/>
    </source>
</evidence>
<keyword evidence="4 12" id="KW-0548">Nucleotidyltransferase</keyword>
<dbReference type="InterPro" id="IPR034151">
    <property type="entry name" value="TOPRIM_DnaG_bac"/>
</dbReference>
<dbReference type="InterPro" id="IPR030846">
    <property type="entry name" value="DnaG_bac"/>
</dbReference>
<dbReference type="GO" id="GO:0003899">
    <property type="term" value="F:DNA-directed RNA polymerase activity"/>
    <property type="evidence" value="ECO:0007669"/>
    <property type="project" value="UniProtKB-UniRule"/>
</dbReference>
<reference evidence="16" key="2">
    <citation type="journal article" date="2021" name="PeerJ">
        <title>Extensive microbial diversity within the chicken gut microbiome revealed by metagenomics and culture.</title>
        <authorList>
            <person name="Gilroy R."/>
            <person name="Ravi A."/>
            <person name="Getino M."/>
            <person name="Pursley I."/>
            <person name="Horton D.L."/>
            <person name="Alikhan N.F."/>
            <person name="Baker D."/>
            <person name="Gharbi K."/>
            <person name="Hall N."/>
            <person name="Watson M."/>
            <person name="Adriaenssens E.M."/>
            <person name="Foster-Nyarko E."/>
            <person name="Jarju S."/>
            <person name="Secka A."/>
            <person name="Antonio M."/>
            <person name="Oren A."/>
            <person name="Chaudhuri R.R."/>
            <person name="La Ragione R."/>
            <person name="Hildebrand F."/>
            <person name="Pallen M.J."/>
        </authorList>
    </citation>
    <scope>NUCLEOTIDE SEQUENCE</scope>
    <source>
        <strain evidence="16">11300</strain>
    </source>
</reference>
<dbReference type="AlphaFoldDB" id="A0A9D1I3R1"/>
<evidence type="ECO:0000313" key="16">
    <source>
        <dbReference type="EMBL" id="HIU27581.1"/>
    </source>
</evidence>
<dbReference type="InterPro" id="IPR006171">
    <property type="entry name" value="TOPRIM_dom"/>
</dbReference>
<dbReference type="CDD" id="cd03364">
    <property type="entry name" value="TOPRIM_DnaG_primases"/>
    <property type="match status" value="1"/>
</dbReference>
<dbReference type="NCBIfam" id="TIGR01391">
    <property type="entry name" value="dnaG"/>
    <property type="match status" value="1"/>
</dbReference>
<comment type="similarity">
    <text evidence="12 13">Belongs to the DnaG primase family.</text>
</comment>
<dbReference type="GO" id="GO:1990077">
    <property type="term" value="C:primosome complex"/>
    <property type="evidence" value="ECO:0007669"/>
    <property type="project" value="UniProtKB-KW"/>
</dbReference>
<keyword evidence="9" id="KW-0460">Magnesium</keyword>
<reference evidence="16" key="1">
    <citation type="submission" date="2020-10" db="EMBL/GenBank/DDBJ databases">
        <authorList>
            <person name="Gilroy R."/>
        </authorList>
    </citation>
    <scope>NUCLEOTIDE SEQUENCE</scope>
    <source>
        <strain evidence="16">11300</strain>
    </source>
</reference>
<evidence type="ECO:0000256" key="10">
    <source>
        <dbReference type="ARBA" id="ARBA00023125"/>
    </source>
</evidence>
<dbReference type="Proteomes" id="UP000824091">
    <property type="component" value="Unassembled WGS sequence"/>
</dbReference>
<dbReference type="InterPro" id="IPR050219">
    <property type="entry name" value="DnaG_primase"/>
</dbReference>
<evidence type="ECO:0000256" key="8">
    <source>
        <dbReference type="ARBA" id="ARBA00022833"/>
    </source>
</evidence>
<keyword evidence="3 12" id="KW-0808">Transferase</keyword>
<keyword evidence="11 12" id="KW-0804">Transcription</keyword>